<accession>A0A1Y2IV86</accession>
<sequence>MAALPNPTLRDWERADKLNVELVGYGYNERRVIVRFHLPKDRDLSRVQLVAAQLIRDVKHSKNWTCEFCGEPSRETHVQNISSGPHIDPPRLVIYCHFVCDMDTEHVRRNLLATHDYMNMASGGAAGPRPNFDAWKRPPGMTYPLSGSCACCERDETAEDDAGLKKCSKCKLTRYCGVECQKKDWPRHKVACKMIYSVNFENWES</sequence>
<dbReference type="SUPFAM" id="SSF144232">
    <property type="entry name" value="HIT/MYND zinc finger-like"/>
    <property type="match status" value="1"/>
</dbReference>
<keyword evidence="2 4" id="KW-0863">Zinc-finger</keyword>
<evidence type="ECO:0000256" key="2">
    <source>
        <dbReference type="ARBA" id="ARBA00022771"/>
    </source>
</evidence>
<name>A0A1Y2IV86_TRAC3</name>
<dbReference type="PROSITE" id="PS01360">
    <property type="entry name" value="ZF_MYND_1"/>
    <property type="match status" value="1"/>
</dbReference>
<dbReference type="EMBL" id="KZ084094">
    <property type="protein sequence ID" value="OSD05060.1"/>
    <property type="molecule type" value="Genomic_DNA"/>
</dbReference>
<protein>
    <recommendedName>
        <fullName evidence="5">MYND-type domain-containing protein</fullName>
    </recommendedName>
</protein>
<dbReference type="InterPro" id="IPR002893">
    <property type="entry name" value="Znf_MYND"/>
</dbReference>
<organism evidence="6 7">
    <name type="scientific">Trametes coccinea (strain BRFM310)</name>
    <name type="common">Pycnoporus coccineus</name>
    <dbReference type="NCBI Taxonomy" id="1353009"/>
    <lineage>
        <taxon>Eukaryota</taxon>
        <taxon>Fungi</taxon>
        <taxon>Dikarya</taxon>
        <taxon>Basidiomycota</taxon>
        <taxon>Agaricomycotina</taxon>
        <taxon>Agaricomycetes</taxon>
        <taxon>Polyporales</taxon>
        <taxon>Polyporaceae</taxon>
        <taxon>Trametes</taxon>
    </lineage>
</organism>
<evidence type="ECO:0000256" key="1">
    <source>
        <dbReference type="ARBA" id="ARBA00022723"/>
    </source>
</evidence>
<evidence type="ECO:0000256" key="4">
    <source>
        <dbReference type="PROSITE-ProRule" id="PRU00134"/>
    </source>
</evidence>
<evidence type="ECO:0000313" key="7">
    <source>
        <dbReference type="Proteomes" id="UP000193067"/>
    </source>
</evidence>
<dbReference type="Gene3D" id="6.10.140.2220">
    <property type="match status" value="1"/>
</dbReference>
<evidence type="ECO:0000259" key="5">
    <source>
        <dbReference type="PROSITE" id="PS50865"/>
    </source>
</evidence>
<dbReference type="GO" id="GO:0008270">
    <property type="term" value="F:zinc ion binding"/>
    <property type="evidence" value="ECO:0007669"/>
    <property type="project" value="UniProtKB-KW"/>
</dbReference>
<evidence type="ECO:0000256" key="3">
    <source>
        <dbReference type="ARBA" id="ARBA00022833"/>
    </source>
</evidence>
<reference evidence="6 7" key="1">
    <citation type="journal article" date="2015" name="Biotechnol. Biofuels">
        <title>Enhanced degradation of softwood versus hardwood by the white-rot fungus Pycnoporus coccineus.</title>
        <authorList>
            <person name="Couturier M."/>
            <person name="Navarro D."/>
            <person name="Chevret D."/>
            <person name="Henrissat B."/>
            <person name="Piumi F."/>
            <person name="Ruiz-Duenas F.J."/>
            <person name="Martinez A.T."/>
            <person name="Grigoriev I.V."/>
            <person name="Riley R."/>
            <person name="Lipzen A."/>
            <person name="Berrin J.G."/>
            <person name="Master E.R."/>
            <person name="Rosso M.N."/>
        </authorList>
    </citation>
    <scope>NUCLEOTIDE SEQUENCE [LARGE SCALE GENOMIC DNA]</scope>
    <source>
        <strain evidence="6 7">BRFM310</strain>
    </source>
</reference>
<keyword evidence="1" id="KW-0479">Metal-binding</keyword>
<gene>
    <name evidence="6" type="ORF">PYCCODRAFT_1432804</name>
</gene>
<feature type="domain" description="MYND-type" evidence="5">
    <location>
        <begin position="149"/>
        <end position="192"/>
    </location>
</feature>
<dbReference type="Pfam" id="PF01753">
    <property type="entry name" value="zf-MYND"/>
    <property type="match status" value="1"/>
</dbReference>
<dbReference type="Proteomes" id="UP000193067">
    <property type="component" value="Unassembled WGS sequence"/>
</dbReference>
<dbReference type="PROSITE" id="PS50865">
    <property type="entry name" value="ZF_MYND_2"/>
    <property type="match status" value="1"/>
</dbReference>
<keyword evidence="7" id="KW-1185">Reference proteome</keyword>
<keyword evidence="3" id="KW-0862">Zinc</keyword>
<dbReference type="AlphaFoldDB" id="A0A1Y2IV86"/>
<dbReference type="OrthoDB" id="9922773at2759"/>
<proteinExistence type="predicted"/>
<evidence type="ECO:0000313" key="6">
    <source>
        <dbReference type="EMBL" id="OSD05060.1"/>
    </source>
</evidence>
<dbReference type="STRING" id="1353009.A0A1Y2IV86"/>